<name>A0ABR2C1A0_9ROSI</name>
<dbReference type="EMBL" id="JBBPBM010000072">
    <property type="protein sequence ID" value="KAK8512635.1"/>
    <property type="molecule type" value="Genomic_DNA"/>
</dbReference>
<keyword evidence="2" id="KW-1185">Reference proteome</keyword>
<sequence length="108" mass="12173">MGNFKALKIIEAKVQKSEIFQLKQRLVDLTSQTGAFVCCSIPVDQVDVSLPEGSVKPSRRRVSALLSVGVHWIWVERARSGEFELKRKRKSKHETRSAAIGIERRVIG</sequence>
<reference evidence="1 2" key="1">
    <citation type="journal article" date="2024" name="G3 (Bethesda)">
        <title>Genome assembly of Hibiscus sabdariffa L. provides insights into metabolisms of medicinal natural products.</title>
        <authorList>
            <person name="Kim T."/>
        </authorList>
    </citation>
    <scope>NUCLEOTIDE SEQUENCE [LARGE SCALE GENOMIC DNA]</scope>
    <source>
        <strain evidence="1">TK-2024</strain>
        <tissue evidence="1">Old leaves</tissue>
    </source>
</reference>
<gene>
    <name evidence="1" type="ORF">V6N12_075205</name>
</gene>
<evidence type="ECO:0000313" key="1">
    <source>
        <dbReference type="EMBL" id="KAK8512635.1"/>
    </source>
</evidence>
<evidence type="ECO:0000313" key="2">
    <source>
        <dbReference type="Proteomes" id="UP001472677"/>
    </source>
</evidence>
<dbReference type="Proteomes" id="UP001472677">
    <property type="component" value="Unassembled WGS sequence"/>
</dbReference>
<proteinExistence type="predicted"/>
<protein>
    <submittedName>
        <fullName evidence="1">Uncharacterized protein</fullName>
    </submittedName>
</protein>
<comment type="caution">
    <text evidence="1">The sequence shown here is derived from an EMBL/GenBank/DDBJ whole genome shotgun (WGS) entry which is preliminary data.</text>
</comment>
<organism evidence="1 2">
    <name type="scientific">Hibiscus sabdariffa</name>
    <name type="common">roselle</name>
    <dbReference type="NCBI Taxonomy" id="183260"/>
    <lineage>
        <taxon>Eukaryota</taxon>
        <taxon>Viridiplantae</taxon>
        <taxon>Streptophyta</taxon>
        <taxon>Embryophyta</taxon>
        <taxon>Tracheophyta</taxon>
        <taxon>Spermatophyta</taxon>
        <taxon>Magnoliopsida</taxon>
        <taxon>eudicotyledons</taxon>
        <taxon>Gunneridae</taxon>
        <taxon>Pentapetalae</taxon>
        <taxon>rosids</taxon>
        <taxon>malvids</taxon>
        <taxon>Malvales</taxon>
        <taxon>Malvaceae</taxon>
        <taxon>Malvoideae</taxon>
        <taxon>Hibiscus</taxon>
    </lineage>
</organism>
<accession>A0ABR2C1A0</accession>